<dbReference type="Pfam" id="PF08246">
    <property type="entry name" value="Inhibitor_I29"/>
    <property type="match status" value="2"/>
</dbReference>
<dbReference type="InterPro" id="IPR013128">
    <property type="entry name" value="Peptidase_C1A"/>
</dbReference>
<proteinExistence type="inferred from homology"/>
<dbReference type="PROSITE" id="PS00640">
    <property type="entry name" value="THIOL_PROTEASE_ASN"/>
    <property type="match status" value="2"/>
</dbReference>
<protein>
    <recommendedName>
        <fullName evidence="8">Vignain</fullName>
    </recommendedName>
</protein>
<dbReference type="PRINTS" id="PR00705">
    <property type="entry name" value="PAPAIN"/>
</dbReference>
<dbReference type="InterPro" id="IPR039417">
    <property type="entry name" value="Peptidase_C1A_papain-like"/>
</dbReference>
<sequence>MLLVLGTWISQSLSRTLLEESFVGRHEQWVTQHGRNYVDDAEKKRRLKIFMDNVEYIDKVNNQGNRTYRLSVNEFADLTNEEFIATHTGYKISTKPSSSPKKTFRYGNLSRIPMTMDWREKGAVTPIKSQGQYCGSCWAFSAVAAVEGIYQIKTGNLISLSEQQLVDCVVEGNSGCNGGGVVNYAFTYIIQNRGLATEENYPYEAMDGTCDQEKASINAARISEFVILPSNNELAILQAVATQPVSVSLDATGHDLQFYASGVFTGQCGTNLSHDVTAIGYGTSEDGTKYWLIKNSWGTNWGENGYMRIQRDSGAPEGTWIFQAMSHTSLEDSFAMRHEQWMAQHGRNYVDDVEKIRRFKIFKDNVKYIDKVNNEGNRTYKLSVNEFADLTNEEFIATGTGYKISNQPTSRKTTFRYGNLTEIPTTIDWRERGAVTPIKNQGTFASCWAFSAVAAMEGITQIRTGKLISLSEQQLVDCAVNGNHGCHTGWMDYAFAYIIQNQGLDTEENYPYLNMDGICDLEKASVKAASISAFDDVPSNNEGELLQAVAIQPVSVALEGYGPDFRFYSSGIFSGQCGTDLNHAATIIGYGTSDDGTDYWLLKNSWGMNWGENGYMRILRYSGTPEGLCGLAQKASFPVA</sequence>
<dbReference type="SMART" id="SM00848">
    <property type="entry name" value="Inhibitor_I29"/>
    <property type="match status" value="2"/>
</dbReference>
<comment type="similarity">
    <text evidence="1">Belongs to the peptidase C1 family.</text>
</comment>
<dbReference type="GO" id="GO:0008234">
    <property type="term" value="F:cysteine-type peptidase activity"/>
    <property type="evidence" value="ECO:0007669"/>
    <property type="project" value="UniProtKB-KW"/>
</dbReference>
<evidence type="ECO:0000256" key="8">
    <source>
        <dbReference type="ARBA" id="ARBA00069575"/>
    </source>
</evidence>
<accession>A0AAW0KC57</accession>
<keyword evidence="3" id="KW-0732">Signal</keyword>
<keyword evidence="7" id="KW-0325">Glycoprotein</keyword>
<reference evidence="11 12" key="1">
    <citation type="journal article" date="2018" name="Sci. Data">
        <title>The draft genome sequence of cork oak.</title>
        <authorList>
            <person name="Ramos A.M."/>
            <person name="Usie A."/>
            <person name="Barbosa P."/>
            <person name="Barros P.M."/>
            <person name="Capote T."/>
            <person name="Chaves I."/>
            <person name="Simoes F."/>
            <person name="Abreu I."/>
            <person name="Carrasquinho I."/>
            <person name="Faro C."/>
            <person name="Guimaraes J.B."/>
            <person name="Mendonca D."/>
            <person name="Nobrega F."/>
            <person name="Rodrigues L."/>
            <person name="Saibo N.J.M."/>
            <person name="Varela M.C."/>
            <person name="Egas C."/>
            <person name="Matos J."/>
            <person name="Miguel C.M."/>
            <person name="Oliveira M.M."/>
            <person name="Ricardo C.P."/>
            <person name="Goncalves S."/>
        </authorList>
    </citation>
    <scope>NUCLEOTIDE SEQUENCE [LARGE SCALE GENOMIC DNA]</scope>
    <source>
        <strain evidence="12">cv. HL8</strain>
    </source>
</reference>
<dbReference type="FunFam" id="3.90.70.10:FF:000023">
    <property type="entry name" value="Senescence-specific cysteine protease SAG39"/>
    <property type="match status" value="2"/>
</dbReference>
<name>A0AAW0KC57_QUESU</name>
<evidence type="ECO:0000313" key="12">
    <source>
        <dbReference type="Proteomes" id="UP000237347"/>
    </source>
</evidence>
<dbReference type="AlphaFoldDB" id="A0AAW0KC57"/>
<keyword evidence="6" id="KW-1015">Disulfide bond</keyword>
<evidence type="ECO:0000256" key="1">
    <source>
        <dbReference type="ARBA" id="ARBA00008455"/>
    </source>
</evidence>
<evidence type="ECO:0000256" key="7">
    <source>
        <dbReference type="ARBA" id="ARBA00023180"/>
    </source>
</evidence>
<gene>
    <name evidence="11" type="primary">SAG12_10</name>
    <name evidence="11" type="ORF">CFP56_022688</name>
</gene>
<keyword evidence="2 11" id="KW-0645">Protease</keyword>
<dbReference type="SUPFAM" id="SSF54001">
    <property type="entry name" value="Cysteine proteinases"/>
    <property type="match status" value="2"/>
</dbReference>
<keyword evidence="12" id="KW-1185">Reference proteome</keyword>
<evidence type="ECO:0000313" key="11">
    <source>
        <dbReference type="EMBL" id="KAK7836340.1"/>
    </source>
</evidence>
<dbReference type="SMART" id="SM00645">
    <property type="entry name" value="Pept_C1"/>
    <property type="match status" value="2"/>
</dbReference>
<dbReference type="InterPro" id="IPR000668">
    <property type="entry name" value="Peptidase_C1A_C"/>
</dbReference>
<dbReference type="Gene3D" id="3.90.70.10">
    <property type="entry name" value="Cysteine proteinases"/>
    <property type="match status" value="2"/>
</dbReference>
<dbReference type="InterPro" id="IPR038765">
    <property type="entry name" value="Papain-like_cys_pep_sf"/>
</dbReference>
<dbReference type="CDD" id="cd02248">
    <property type="entry name" value="Peptidase_C1A"/>
    <property type="match status" value="2"/>
</dbReference>
<dbReference type="InterPro" id="IPR025661">
    <property type="entry name" value="Pept_asp_AS"/>
</dbReference>
<evidence type="ECO:0000256" key="2">
    <source>
        <dbReference type="ARBA" id="ARBA00022670"/>
    </source>
</evidence>
<evidence type="ECO:0000259" key="9">
    <source>
        <dbReference type="SMART" id="SM00645"/>
    </source>
</evidence>
<dbReference type="EMBL" id="PKMF04000355">
    <property type="protein sequence ID" value="KAK7836340.1"/>
    <property type="molecule type" value="Genomic_DNA"/>
</dbReference>
<dbReference type="PANTHER" id="PTHR12411">
    <property type="entry name" value="CYSTEINE PROTEASE FAMILY C1-RELATED"/>
    <property type="match status" value="1"/>
</dbReference>
<keyword evidence="5" id="KW-0788">Thiol protease</keyword>
<keyword evidence="4" id="KW-0378">Hydrolase</keyword>
<organism evidence="11 12">
    <name type="scientific">Quercus suber</name>
    <name type="common">Cork oak</name>
    <dbReference type="NCBI Taxonomy" id="58331"/>
    <lineage>
        <taxon>Eukaryota</taxon>
        <taxon>Viridiplantae</taxon>
        <taxon>Streptophyta</taxon>
        <taxon>Embryophyta</taxon>
        <taxon>Tracheophyta</taxon>
        <taxon>Spermatophyta</taxon>
        <taxon>Magnoliopsida</taxon>
        <taxon>eudicotyledons</taxon>
        <taxon>Gunneridae</taxon>
        <taxon>Pentapetalae</taxon>
        <taxon>rosids</taxon>
        <taxon>fabids</taxon>
        <taxon>Fagales</taxon>
        <taxon>Fagaceae</taxon>
        <taxon>Quercus</taxon>
    </lineage>
</organism>
<dbReference type="Pfam" id="PF00112">
    <property type="entry name" value="Peptidase_C1"/>
    <property type="match status" value="2"/>
</dbReference>
<dbReference type="GO" id="GO:0006508">
    <property type="term" value="P:proteolysis"/>
    <property type="evidence" value="ECO:0007669"/>
    <property type="project" value="UniProtKB-KW"/>
</dbReference>
<comment type="caution">
    <text evidence="11">The sequence shown here is derived from an EMBL/GenBank/DDBJ whole genome shotgun (WGS) entry which is preliminary data.</text>
</comment>
<dbReference type="Proteomes" id="UP000237347">
    <property type="component" value="Unassembled WGS sequence"/>
</dbReference>
<dbReference type="InterPro" id="IPR013201">
    <property type="entry name" value="Prot_inhib_I29"/>
</dbReference>
<evidence type="ECO:0000256" key="4">
    <source>
        <dbReference type="ARBA" id="ARBA00022801"/>
    </source>
</evidence>
<evidence type="ECO:0000259" key="10">
    <source>
        <dbReference type="SMART" id="SM00848"/>
    </source>
</evidence>
<evidence type="ECO:0000256" key="3">
    <source>
        <dbReference type="ARBA" id="ARBA00022729"/>
    </source>
</evidence>
<evidence type="ECO:0000256" key="5">
    <source>
        <dbReference type="ARBA" id="ARBA00022807"/>
    </source>
</evidence>
<feature type="domain" description="Cathepsin propeptide inhibitor" evidence="10">
    <location>
        <begin position="338"/>
        <end position="395"/>
    </location>
</feature>
<feature type="domain" description="Cathepsin propeptide inhibitor" evidence="10">
    <location>
        <begin position="26"/>
        <end position="83"/>
    </location>
</feature>
<evidence type="ECO:0000256" key="6">
    <source>
        <dbReference type="ARBA" id="ARBA00023157"/>
    </source>
</evidence>
<feature type="domain" description="Peptidase C1A papain C-terminal" evidence="9">
    <location>
        <begin position="112"/>
        <end position="330"/>
    </location>
</feature>
<feature type="domain" description="Peptidase C1A papain C-terminal" evidence="9">
    <location>
        <begin position="423"/>
        <end position="639"/>
    </location>
</feature>